<evidence type="ECO:0000256" key="4">
    <source>
        <dbReference type="ARBA" id="ARBA00022787"/>
    </source>
</evidence>
<keyword evidence="15" id="KW-1185">Reference proteome</keyword>
<dbReference type="GO" id="GO:0006569">
    <property type="term" value="P:L-tryptophan catabolic process"/>
    <property type="evidence" value="ECO:0007669"/>
    <property type="project" value="UniProtKB-UniRule"/>
</dbReference>
<gene>
    <name evidence="11" type="primary">BNA4</name>
    <name evidence="14" type="ORF">P280DRAFT_547423</name>
</gene>
<organism evidence="14 15">
    <name type="scientific">Massarina eburnea CBS 473.64</name>
    <dbReference type="NCBI Taxonomy" id="1395130"/>
    <lineage>
        <taxon>Eukaryota</taxon>
        <taxon>Fungi</taxon>
        <taxon>Dikarya</taxon>
        <taxon>Ascomycota</taxon>
        <taxon>Pezizomycotina</taxon>
        <taxon>Dothideomycetes</taxon>
        <taxon>Pleosporomycetidae</taxon>
        <taxon>Pleosporales</taxon>
        <taxon>Massarineae</taxon>
        <taxon>Massarinaceae</taxon>
        <taxon>Massarina</taxon>
    </lineage>
</organism>
<evidence type="ECO:0000313" key="14">
    <source>
        <dbReference type="EMBL" id="KAF2643238.1"/>
    </source>
</evidence>
<keyword evidence="9 11" id="KW-0496">Mitochondrion</keyword>
<comment type="function">
    <text evidence="11">Catalyzes the hydroxylation of L-kynurenine (L-Kyn) to form 3-hydroxy-L-kynurenine (L-3OHKyn). Required for synthesis of quinolinic acid.</text>
</comment>
<proteinExistence type="inferred from homology"/>
<keyword evidence="5 11" id="KW-0274">FAD</keyword>
<keyword evidence="11 12" id="KW-0472">Membrane</keyword>
<reference evidence="14" key="1">
    <citation type="journal article" date="2020" name="Stud. Mycol.">
        <title>101 Dothideomycetes genomes: a test case for predicting lifestyles and emergence of pathogens.</title>
        <authorList>
            <person name="Haridas S."/>
            <person name="Albert R."/>
            <person name="Binder M."/>
            <person name="Bloem J."/>
            <person name="Labutti K."/>
            <person name="Salamov A."/>
            <person name="Andreopoulos B."/>
            <person name="Baker S."/>
            <person name="Barry K."/>
            <person name="Bills G."/>
            <person name="Bluhm B."/>
            <person name="Cannon C."/>
            <person name="Castanera R."/>
            <person name="Culley D."/>
            <person name="Daum C."/>
            <person name="Ezra D."/>
            <person name="Gonzalez J."/>
            <person name="Henrissat B."/>
            <person name="Kuo A."/>
            <person name="Liang C."/>
            <person name="Lipzen A."/>
            <person name="Lutzoni F."/>
            <person name="Magnuson J."/>
            <person name="Mondo S."/>
            <person name="Nolan M."/>
            <person name="Ohm R."/>
            <person name="Pangilinan J."/>
            <person name="Park H.-J."/>
            <person name="Ramirez L."/>
            <person name="Alfaro M."/>
            <person name="Sun H."/>
            <person name="Tritt A."/>
            <person name="Yoshinaga Y."/>
            <person name="Zwiers L.-H."/>
            <person name="Turgeon B."/>
            <person name="Goodwin S."/>
            <person name="Spatafora J."/>
            <person name="Crous P."/>
            <person name="Grigoriev I."/>
        </authorList>
    </citation>
    <scope>NUCLEOTIDE SEQUENCE</scope>
    <source>
        <strain evidence="14">CBS 473.64</strain>
    </source>
</reference>
<dbReference type="GO" id="GO:0034354">
    <property type="term" value="P:'de novo' NAD+ biosynthetic process from L-tryptophan"/>
    <property type="evidence" value="ECO:0007669"/>
    <property type="project" value="UniProtKB-UniRule"/>
</dbReference>
<dbReference type="GO" id="GO:0070189">
    <property type="term" value="P:kynurenine metabolic process"/>
    <property type="evidence" value="ECO:0007669"/>
    <property type="project" value="TreeGrafter"/>
</dbReference>
<dbReference type="EC" id="1.14.13.9" evidence="11"/>
<keyword evidence="12" id="KW-1133">Transmembrane helix</keyword>
<dbReference type="SUPFAM" id="SSF51905">
    <property type="entry name" value="FAD/NAD(P)-binding domain"/>
    <property type="match status" value="1"/>
</dbReference>
<evidence type="ECO:0000256" key="8">
    <source>
        <dbReference type="ARBA" id="ARBA00023033"/>
    </source>
</evidence>
<dbReference type="InterPro" id="IPR002938">
    <property type="entry name" value="FAD-bd"/>
</dbReference>
<dbReference type="GO" id="GO:0004502">
    <property type="term" value="F:kynurenine 3-monooxygenase activity"/>
    <property type="evidence" value="ECO:0007669"/>
    <property type="project" value="UniProtKB-UniRule"/>
</dbReference>
<dbReference type="AlphaFoldDB" id="A0A6A6S9W4"/>
<evidence type="ECO:0000313" key="15">
    <source>
        <dbReference type="Proteomes" id="UP000799753"/>
    </source>
</evidence>
<feature type="transmembrane region" description="Helical" evidence="12">
    <location>
        <begin position="438"/>
        <end position="458"/>
    </location>
</feature>
<evidence type="ECO:0000256" key="6">
    <source>
        <dbReference type="ARBA" id="ARBA00022857"/>
    </source>
</evidence>
<keyword evidence="4 11" id="KW-1000">Mitochondrion outer membrane</keyword>
<evidence type="ECO:0000256" key="2">
    <source>
        <dbReference type="ARBA" id="ARBA00022630"/>
    </source>
</evidence>
<dbReference type="Proteomes" id="UP000799753">
    <property type="component" value="Unassembled WGS sequence"/>
</dbReference>
<comment type="subcellular location">
    <subcellularLocation>
        <location evidence="11">Mitochondrion outer membrane</location>
    </subcellularLocation>
</comment>
<comment type="catalytic activity">
    <reaction evidence="10 11">
        <text>L-kynurenine + NADPH + O2 + H(+) = 3-hydroxy-L-kynurenine + NADP(+) + H2O</text>
        <dbReference type="Rhea" id="RHEA:20545"/>
        <dbReference type="ChEBI" id="CHEBI:15377"/>
        <dbReference type="ChEBI" id="CHEBI:15378"/>
        <dbReference type="ChEBI" id="CHEBI:15379"/>
        <dbReference type="ChEBI" id="CHEBI:57783"/>
        <dbReference type="ChEBI" id="CHEBI:57959"/>
        <dbReference type="ChEBI" id="CHEBI:58125"/>
        <dbReference type="ChEBI" id="CHEBI:58349"/>
        <dbReference type="EC" id="1.14.13.9"/>
    </reaction>
</comment>
<dbReference type="PRINTS" id="PR00420">
    <property type="entry name" value="RNGMNOXGNASE"/>
</dbReference>
<keyword evidence="3 11" id="KW-0662">Pyridine nucleotide biosynthesis</keyword>
<dbReference type="GO" id="GO:0071949">
    <property type="term" value="F:FAD binding"/>
    <property type="evidence" value="ECO:0007669"/>
    <property type="project" value="InterPro"/>
</dbReference>
<dbReference type="OrthoDB" id="10053569at2759"/>
<dbReference type="InterPro" id="IPR036188">
    <property type="entry name" value="FAD/NAD-bd_sf"/>
</dbReference>
<evidence type="ECO:0000256" key="10">
    <source>
        <dbReference type="ARBA" id="ARBA00047818"/>
    </source>
</evidence>
<keyword evidence="12" id="KW-0812">Transmembrane</keyword>
<dbReference type="PANTHER" id="PTHR46028">
    <property type="entry name" value="KYNURENINE 3-MONOOXYGENASE"/>
    <property type="match status" value="1"/>
</dbReference>
<feature type="domain" description="FAD-binding" evidence="13">
    <location>
        <begin position="9"/>
        <end position="374"/>
    </location>
</feature>
<dbReference type="EMBL" id="MU006780">
    <property type="protein sequence ID" value="KAF2643238.1"/>
    <property type="molecule type" value="Genomic_DNA"/>
</dbReference>
<dbReference type="PANTHER" id="PTHR46028:SF2">
    <property type="entry name" value="KYNURENINE 3-MONOOXYGENASE"/>
    <property type="match status" value="1"/>
</dbReference>
<evidence type="ECO:0000256" key="12">
    <source>
        <dbReference type="SAM" id="Phobius"/>
    </source>
</evidence>
<dbReference type="GO" id="GO:0043420">
    <property type="term" value="P:anthranilate metabolic process"/>
    <property type="evidence" value="ECO:0007669"/>
    <property type="project" value="UniProtKB-UniRule"/>
</dbReference>
<dbReference type="GO" id="GO:0019805">
    <property type="term" value="P:quinolinate biosynthetic process"/>
    <property type="evidence" value="ECO:0007669"/>
    <property type="project" value="UniProtKB-UniRule"/>
</dbReference>
<protein>
    <recommendedName>
        <fullName evidence="11">Kynurenine 3-monooxygenase</fullName>
        <ecNumber evidence="11">1.14.13.9</ecNumber>
    </recommendedName>
    <alternativeName>
        <fullName evidence="11">Biosynthesis of nicotinic acid protein 4</fullName>
    </alternativeName>
    <alternativeName>
        <fullName evidence="11">Kynurenine 3-hydroxylase</fullName>
    </alternativeName>
</protein>
<evidence type="ECO:0000256" key="9">
    <source>
        <dbReference type="ARBA" id="ARBA00023128"/>
    </source>
</evidence>
<evidence type="ECO:0000256" key="7">
    <source>
        <dbReference type="ARBA" id="ARBA00023002"/>
    </source>
</evidence>
<name>A0A6A6S9W4_9PLEO</name>
<dbReference type="UniPathway" id="UPA00253">
    <property type="reaction ID" value="UER00328"/>
</dbReference>
<dbReference type="GO" id="GO:0005741">
    <property type="term" value="C:mitochondrial outer membrane"/>
    <property type="evidence" value="ECO:0007669"/>
    <property type="project" value="UniProtKB-SubCell"/>
</dbReference>
<evidence type="ECO:0000256" key="1">
    <source>
        <dbReference type="ARBA" id="ARBA00001974"/>
    </source>
</evidence>
<comment type="cofactor">
    <cofactor evidence="1 11">
        <name>FAD</name>
        <dbReference type="ChEBI" id="CHEBI:57692"/>
    </cofactor>
</comment>
<evidence type="ECO:0000259" key="13">
    <source>
        <dbReference type="Pfam" id="PF01494"/>
    </source>
</evidence>
<sequence length="487" mass="55223">MYPSMAEKTIIIGAGPVGSLAALYAAVRGHHVDVYELRPDLRDPETIPLNFAKSINLALSERGINSLAQTGLPNLVDAVLNETIPMHGRMIHLSKNGEYTREPQLYDARGKSLSAMDRTGLNKTLLDHLESMPNVNFFFHHKLIGVDFKKRLAWFERHHHTDDPVRGFEIEVKFDFMIGADGAHSAVRYHLMKFTPMSYQQEYIDKLWCQFHIPPGPDGEFRLPPNYLHIWPQDESMFIALPNQDKSFTATLFLTRSGFEQLDASGQVIDYFSNKFPGVIPSLITHDELRKQYTTNQHLPLISIKCTPYHFGSSGVILGDAAHAMVPFYGQGMNAGLEDVRVLFDIMDKYPNDRAKALKEYSEQRTPDAQTINDLALRNYREMATDVKKPLYLLRKWLEEKLDLYLPNVGWATQYSRVTFSNMRYSEVQYRAHRQASILNGVVGLTLATLVGSGFWIARAGGLQKVKMGILRSVCLFAQGAHKLIYG</sequence>
<keyword evidence="8 11" id="KW-0503">Monooxygenase</keyword>
<evidence type="ECO:0000256" key="5">
    <source>
        <dbReference type="ARBA" id="ARBA00022827"/>
    </source>
</evidence>
<dbReference type="Gene3D" id="3.50.50.60">
    <property type="entry name" value="FAD/NAD(P)-binding domain"/>
    <property type="match status" value="1"/>
</dbReference>
<evidence type="ECO:0000256" key="3">
    <source>
        <dbReference type="ARBA" id="ARBA00022642"/>
    </source>
</evidence>
<comment type="pathway">
    <text evidence="11">Cofactor biosynthesis; NAD(+) biosynthesis; quinolinate from L-kynurenine: step 1/3.</text>
</comment>
<comment type="similarity">
    <text evidence="11">Belongs to the aromatic-ring hydroxylase family. KMO subfamily.</text>
</comment>
<dbReference type="Pfam" id="PF01494">
    <property type="entry name" value="FAD_binding_3"/>
    <property type="match status" value="1"/>
</dbReference>
<dbReference type="FunFam" id="3.50.50.60:FF:000129">
    <property type="entry name" value="Kynurenine 3-monooxygenase"/>
    <property type="match status" value="1"/>
</dbReference>
<dbReference type="HAMAP" id="MF_01971">
    <property type="entry name" value="Kynurenine_monooxygenase"/>
    <property type="match status" value="1"/>
</dbReference>
<evidence type="ECO:0000256" key="11">
    <source>
        <dbReference type="HAMAP-Rule" id="MF_03018"/>
    </source>
</evidence>
<accession>A0A6A6S9W4</accession>
<keyword evidence="7 11" id="KW-0560">Oxidoreductase</keyword>
<keyword evidence="6 11" id="KW-0521">NADP</keyword>
<keyword evidence="2 11" id="KW-0285">Flavoprotein</keyword>
<dbReference type="InterPro" id="IPR027545">
    <property type="entry name" value="Kynurenine_monooxygenase"/>
</dbReference>